<proteinExistence type="predicted"/>
<accession>A0A2K2FPP1</accession>
<dbReference type="OrthoDB" id="9765242at2"/>
<protein>
    <submittedName>
        <fullName evidence="2">SpoIVB peptidase</fullName>
    </submittedName>
</protein>
<evidence type="ECO:0000313" key="3">
    <source>
        <dbReference type="Proteomes" id="UP000236151"/>
    </source>
</evidence>
<dbReference type="InterPro" id="IPR014219">
    <property type="entry name" value="SpoIVB"/>
</dbReference>
<organism evidence="2 3">
    <name type="scientific">Clostridium thermosuccinogenes</name>
    <dbReference type="NCBI Taxonomy" id="84032"/>
    <lineage>
        <taxon>Bacteria</taxon>
        <taxon>Bacillati</taxon>
        <taxon>Bacillota</taxon>
        <taxon>Clostridia</taxon>
        <taxon>Eubacteriales</taxon>
        <taxon>Clostridiaceae</taxon>
        <taxon>Clostridium</taxon>
    </lineage>
</organism>
<dbReference type="InterPro" id="IPR036034">
    <property type="entry name" value="PDZ_sf"/>
</dbReference>
<dbReference type="KEGG" id="cthd:CDO33_06850"/>
<dbReference type="InterPro" id="IPR008763">
    <property type="entry name" value="Peptidase_S55"/>
</dbReference>
<dbReference type="Proteomes" id="UP000236151">
    <property type="component" value="Unassembled WGS sequence"/>
</dbReference>
<reference evidence="3" key="1">
    <citation type="submission" date="2017-06" db="EMBL/GenBank/DDBJ databases">
        <title>Investigating the central metabolism of Clostridium thermosuccinogenes.</title>
        <authorList>
            <person name="Koendjbiharie J.G."/>
            <person name="Van Kranenburg R."/>
            <person name="Vriesendorp B."/>
        </authorList>
    </citation>
    <scope>NUCLEOTIDE SEQUENCE [LARGE SCALE GENOMIC DNA]</scope>
    <source>
        <strain evidence="3">DSM 5806</strain>
    </source>
</reference>
<keyword evidence="3" id="KW-1185">Reference proteome</keyword>
<gene>
    <name evidence="2" type="primary">spoIVB</name>
    <name evidence="2" type="ORF">CDQ84_04840</name>
</gene>
<evidence type="ECO:0000313" key="2">
    <source>
        <dbReference type="EMBL" id="PNU00757.1"/>
    </source>
</evidence>
<dbReference type="InterPro" id="IPR041489">
    <property type="entry name" value="PDZ_6"/>
</dbReference>
<name>A0A2K2FPP1_9CLOT</name>
<dbReference type="EMBL" id="NIOJ01000007">
    <property type="protein sequence ID" value="PNU00757.1"/>
    <property type="molecule type" value="Genomic_DNA"/>
</dbReference>
<dbReference type="Gene3D" id="2.30.42.10">
    <property type="match status" value="1"/>
</dbReference>
<dbReference type="AlphaFoldDB" id="A0A2K2FPP1"/>
<dbReference type="SUPFAM" id="SSF50156">
    <property type="entry name" value="PDZ domain-like"/>
    <property type="match status" value="1"/>
</dbReference>
<sequence length="442" mass="48227">MKLFANGLSYKKKLFIFLAVCFGVMLLSYIQAVLSVPGQITIIEGEEHILNFKSPFLVSIKADKEDVLKVNGEFVKSRGSFYKMFSPMSFWSQKGGSVSLRVSVFGLIPLRTMKVDVVPDKMLVACGNTIGVKLRIDGILVIGMSDVETKDGRRLIPARDGGIREGDLIIEANDKSLKSIKELVEEIDKTGGKLLKLKYKRGESYYTALVTPVKAADDDKYHIGLWVRDSTAGIGTLTYYDPDTMGFGALGHGITDIDTGTLMPVKTGEILESRILSIKRSKTGVPGELKGVIEESGQLGQINSNSKFGIYGKVNEDALDKISRRMYPIALKSSIKEGPAVILSNIDGKSVEEYEIEILKVSRQNYDGSKGMVIKITDKRLLDATGGIVQGMSGSPIIQDGRIIGAVTHVLVNDPARGYGIFIENMLKCMTEVNQGSHAKAS</sequence>
<dbReference type="Pfam" id="PF05580">
    <property type="entry name" value="Peptidase_S55"/>
    <property type="match status" value="1"/>
</dbReference>
<dbReference type="RefSeq" id="WP_103080591.1">
    <property type="nucleotide sequence ID" value="NZ_CP021850.1"/>
</dbReference>
<evidence type="ECO:0000259" key="1">
    <source>
        <dbReference type="PROSITE" id="PS51494"/>
    </source>
</evidence>
<comment type="caution">
    <text evidence="2">The sequence shown here is derived from an EMBL/GenBank/DDBJ whole genome shotgun (WGS) entry which is preliminary data.</text>
</comment>
<dbReference type="PROSITE" id="PS51494">
    <property type="entry name" value="SPOIVB"/>
    <property type="match status" value="1"/>
</dbReference>
<dbReference type="NCBIfam" id="TIGR02860">
    <property type="entry name" value="spore_IV_B"/>
    <property type="match status" value="1"/>
</dbReference>
<dbReference type="Pfam" id="PF17820">
    <property type="entry name" value="PDZ_6"/>
    <property type="match status" value="1"/>
</dbReference>
<feature type="domain" description="Peptidase S55" evidence="1">
    <location>
        <begin position="204"/>
        <end position="442"/>
    </location>
</feature>